<keyword evidence="1" id="KW-0812">Transmembrane</keyword>
<protein>
    <submittedName>
        <fullName evidence="2">Uncharacterized protein</fullName>
    </submittedName>
</protein>
<evidence type="ECO:0000256" key="1">
    <source>
        <dbReference type="SAM" id="Phobius"/>
    </source>
</evidence>
<gene>
    <name evidence="2" type="ORF">SDC9_60105</name>
</gene>
<proteinExistence type="predicted"/>
<reference evidence="2" key="1">
    <citation type="submission" date="2019-08" db="EMBL/GenBank/DDBJ databases">
        <authorList>
            <person name="Kucharzyk K."/>
            <person name="Murdoch R.W."/>
            <person name="Higgins S."/>
            <person name="Loffler F."/>
        </authorList>
    </citation>
    <scope>NUCLEOTIDE SEQUENCE</scope>
</reference>
<comment type="caution">
    <text evidence="2">The sequence shown here is derived from an EMBL/GenBank/DDBJ whole genome shotgun (WGS) entry which is preliminary data.</text>
</comment>
<feature type="transmembrane region" description="Helical" evidence="1">
    <location>
        <begin position="6"/>
        <end position="25"/>
    </location>
</feature>
<dbReference type="AlphaFoldDB" id="A0A644XBZ7"/>
<name>A0A644XBZ7_9ZZZZ</name>
<evidence type="ECO:0000313" key="2">
    <source>
        <dbReference type="EMBL" id="MPM13746.1"/>
    </source>
</evidence>
<sequence length="39" mass="4337">MSKSQITSFVWKSLSLGIMTVAPAFSNIGTKKGRTYDWV</sequence>
<dbReference type="EMBL" id="VSSQ01002167">
    <property type="protein sequence ID" value="MPM13746.1"/>
    <property type="molecule type" value="Genomic_DNA"/>
</dbReference>
<keyword evidence="1" id="KW-1133">Transmembrane helix</keyword>
<organism evidence="2">
    <name type="scientific">bioreactor metagenome</name>
    <dbReference type="NCBI Taxonomy" id="1076179"/>
    <lineage>
        <taxon>unclassified sequences</taxon>
        <taxon>metagenomes</taxon>
        <taxon>ecological metagenomes</taxon>
    </lineage>
</organism>
<accession>A0A644XBZ7</accession>
<keyword evidence="1" id="KW-0472">Membrane</keyword>